<evidence type="ECO:0000313" key="2">
    <source>
        <dbReference type="EMBL" id="QBZ81275.1"/>
    </source>
</evidence>
<dbReference type="Gene3D" id="1.20.1280.50">
    <property type="match status" value="1"/>
</dbReference>
<sequence>MTTTLFDLPDEILVCIVALTRPSARRAAQLATVCSRFRQIAMDDGVWKGVFRRAAFAAHGFELTRPDARNAAGHLLSWRKLARRLAQTKVDARILVFPKGMYDPAVSSYHDDGISTCNLRDATVGDSPDRRSRLVGARLLRVLRAHGPHAASAEPPWWWADWSTACTHERPRLSVTCMFARTKKHKSIRAD</sequence>
<dbReference type="Proteomes" id="UP001237152">
    <property type="component" value="Segment"/>
</dbReference>
<evidence type="ECO:0000259" key="1">
    <source>
        <dbReference type="PROSITE" id="PS50181"/>
    </source>
</evidence>
<name>A0A4D6EHM2_9VIRU</name>
<dbReference type="InterPro" id="IPR001810">
    <property type="entry name" value="F-box_dom"/>
</dbReference>
<proteinExistence type="predicted"/>
<gene>
    <name evidence="2" type="ORF">pclt_cds_688</name>
</gene>
<feature type="domain" description="F-box" evidence="1">
    <location>
        <begin position="2"/>
        <end position="50"/>
    </location>
</feature>
<protein>
    <submittedName>
        <fullName evidence="2">F-box domain containing protein</fullName>
    </submittedName>
</protein>
<dbReference type="InterPro" id="IPR036047">
    <property type="entry name" value="F-box-like_dom_sf"/>
</dbReference>
<dbReference type="EMBL" id="MK174290">
    <property type="protein sequence ID" value="QBZ81275.1"/>
    <property type="molecule type" value="Genomic_DNA"/>
</dbReference>
<dbReference type="SUPFAM" id="SSF81383">
    <property type="entry name" value="F-box domain"/>
    <property type="match status" value="1"/>
</dbReference>
<accession>A0A4D6EHM2</accession>
<evidence type="ECO:0000313" key="3">
    <source>
        <dbReference type="Proteomes" id="UP001237152"/>
    </source>
</evidence>
<organism evidence="2 3">
    <name type="scientific">Pandoravirus celtis</name>
    <dbReference type="NCBI Taxonomy" id="2568002"/>
    <lineage>
        <taxon>Viruses</taxon>
        <taxon>Pandoravirus</taxon>
    </lineage>
</organism>
<dbReference type="PROSITE" id="PS50181">
    <property type="entry name" value="FBOX"/>
    <property type="match status" value="1"/>
</dbReference>
<reference evidence="2" key="1">
    <citation type="journal article" date="2019" name="Front. Microbiol.">
        <title>Pandoravirus Celtis Illustrates the Microevolution Processes at Work in the Giant Pandoraviridae Genomes.</title>
        <authorList>
            <person name="Legendre M."/>
            <person name="Alempic J.M."/>
            <person name="Philippe N."/>
            <person name="Lartigue A."/>
            <person name="Jeudy S."/>
            <person name="Poirot O."/>
            <person name="Ta N.T."/>
            <person name="Nin S."/>
            <person name="Coute Y."/>
            <person name="Abergel C."/>
            <person name="Claverie J.M."/>
        </authorList>
    </citation>
    <scope>NUCLEOTIDE SEQUENCE</scope>
</reference>
<dbReference type="Pfam" id="PF12937">
    <property type="entry name" value="F-box-like"/>
    <property type="match status" value="1"/>
</dbReference>